<proteinExistence type="predicted"/>
<dbReference type="AlphaFoldDB" id="A0A2K9CD64"/>
<dbReference type="RefSeq" id="WP_027048058.1">
    <property type="nucleotide sequence ID" value="NZ_CP025257.1"/>
</dbReference>
<dbReference type="KEGG" id="msyr:CXP39_02150"/>
<feature type="transmembrane region" description="Helical" evidence="1">
    <location>
        <begin position="216"/>
        <end position="237"/>
    </location>
</feature>
<accession>A0A2K9CD64</accession>
<feature type="transmembrane region" description="Helical" evidence="1">
    <location>
        <begin position="399"/>
        <end position="426"/>
    </location>
</feature>
<reference evidence="2 3" key="1">
    <citation type="submission" date="2017-12" db="EMBL/GenBank/DDBJ databases">
        <title>Mesoplasma syrphidae YJS, Complete Genome.</title>
        <authorList>
            <person name="Knight T.F."/>
            <person name="Citino T."/>
            <person name="Rubinstein R."/>
            <person name="Neuschaefer Z."/>
        </authorList>
    </citation>
    <scope>NUCLEOTIDE SEQUENCE [LARGE SCALE GENOMIC DNA]</scope>
    <source>
        <strain evidence="2 3">YJS</strain>
    </source>
</reference>
<keyword evidence="3" id="KW-1185">Reference proteome</keyword>
<keyword evidence="1" id="KW-1133">Transmembrane helix</keyword>
<evidence type="ECO:0000256" key="1">
    <source>
        <dbReference type="SAM" id="Phobius"/>
    </source>
</evidence>
<evidence type="ECO:0000313" key="3">
    <source>
        <dbReference type="Proteomes" id="UP000233419"/>
    </source>
</evidence>
<name>A0A2K9CD64_9MOLU</name>
<evidence type="ECO:0000313" key="2">
    <source>
        <dbReference type="EMBL" id="AUF83594.1"/>
    </source>
</evidence>
<protein>
    <submittedName>
        <fullName evidence="2">Uncharacterized protein</fullName>
    </submittedName>
</protein>
<gene>
    <name evidence="2" type="ORF">CXP39_02150</name>
</gene>
<dbReference type="OrthoDB" id="392088at2"/>
<sequence length="469" mass="53603">MKSNKVYESIIFLLNNIIKNERLKYFLIKNVEFRNNFLKQVNSLLTLEKDFEQDYQEIQWSTVFGKAIVKLTAEKIRLEKVENAEIDSIYAQYSEFISYVGKTYEVDHKDLLDQTGNLSQEVVLLNAKLSKEQVENFDKAENLKEESVQPEVEKVNPENITFGGGIGSNSNQGFNQQQFGQGPFGGPASGLPIHPMQNPYFYAFDRKNKYMPIMKMILAIISSIAAVLLIITMSLVVSFKAEMSNTEIDKIFGGLTESGKLYYQLPGRTSYQLVSIGSLPLSVSNQTMNWLSYVLYILPPLYLWLDINKKVRVNGKTVQPARTKYRVGTFTVVFLVVVYGIVIFTIYRYVSVGNFKSLWWSFFENMWKNLNGTALENKVSPEEFNLFWSKLTELNGSKFATVTSMAIVALVFIVITVVYGIGLLVINPRPDREKIMRANNEYQKAVMAAMQGQKYEMDPSLFEKDENES</sequence>
<keyword evidence="1" id="KW-0812">Transmembrane</keyword>
<feature type="transmembrane region" description="Helical" evidence="1">
    <location>
        <begin position="290"/>
        <end position="307"/>
    </location>
</feature>
<dbReference type="Proteomes" id="UP000233419">
    <property type="component" value="Chromosome"/>
</dbReference>
<feature type="transmembrane region" description="Helical" evidence="1">
    <location>
        <begin position="327"/>
        <end position="350"/>
    </location>
</feature>
<dbReference type="EMBL" id="CP025257">
    <property type="protein sequence ID" value="AUF83594.1"/>
    <property type="molecule type" value="Genomic_DNA"/>
</dbReference>
<keyword evidence="1" id="KW-0472">Membrane</keyword>
<organism evidence="2 3">
    <name type="scientific">Mesoplasma syrphidae</name>
    <dbReference type="NCBI Taxonomy" id="225999"/>
    <lineage>
        <taxon>Bacteria</taxon>
        <taxon>Bacillati</taxon>
        <taxon>Mycoplasmatota</taxon>
        <taxon>Mollicutes</taxon>
        <taxon>Entomoplasmatales</taxon>
        <taxon>Entomoplasmataceae</taxon>
        <taxon>Mesoplasma</taxon>
    </lineage>
</organism>